<comment type="similarity">
    <text evidence="2">Belongs to the EMC7 family.</text>
</comment>
<feature type="domain" description="ER membrane protein complex subunit 7 beta-sandwich" evidence="9">
    <location>
        <begin position="60"/>
        <end position="168"/>
    </location>
</feature>
<name>A0AAJ7C2G6_CEPCN</name>
<accession>A0AAJ7C2G6</accession>
<dbReference type="PANTHER" id="PTHR13605">
    <property type="entry name" value="ER MEMBRANE PROTEIN COMPLEX SUBUNIT 7"/>
    <property type="match status" value="1"/>
</dbReference>
<reference evidence="11" key="1">
    <citation type="submission" date="2025-08" db="UniProtKB">
        <authorList>
            <consortium name="RefSeq"/>
        </authorList>
    </citation>
    <scope>IDENTIFICATION</scope>
</reference>
<dbReference type="Proteomes" id="UP000694920">
    <property type="component" value="Unplaced"/>
</dbReference>
<dbReference type="PANTHER" id="PTHR13605:SF4">
    <property type="entry name" value="ER MEMBRANE PROTEIN COMPLEX SUBUNIT 7"/>
    <property type="match status" value="1"/>
</dbReference>
<evidence type="ECO:0000259" key="9">
    <source>
        <dbReference type="Pfam" id="PF09430"/>
    </source>
</evidence>
<dbReference type="InterPro" id="IPR013784">
    <property type="entry name" value="Carb-bd-like_fold"/>
</dbReference>
<keyword evidence="5 7" id="KW-1133">Transmembrane helix</keyword>
<dbReference type="CTD" id="56851"/>
<dbReference type="GO" id="GO:0072546">
    <property type="term" value="C:EMC complex"/>
    <property type="evidence" value="ECO:0007669"/>
    <property type="project" value="TreeGrafter"/>
</dbReference>
<evidence type="ECO:0000256" key="8">
    <source>
        <dbReference type="SAM" id="SignalP"/>
    </source>
</evidence>
<keyword evidence="3 7" id="KW-0812">Transmembrane</keyword>
<feature type="transmembrane region" description="Helical" evidence="7">
    <location>
        <begin position="160"/>
        <end position="180"/>
    </location>
</feature>
<feature type="signal peptide" evidence="8">
    <location>
        <begin position="1"/>
        <end position="23"/>
    </location>
</feature>
<dbReference type="KEGG" id="ccin:107269927"/>
<gene>
    <name evidence="11" type="primary">LOC107269927</name>
</gene>
<feature type="chain" id="PRO_5042592850" evidence="8">
    <location>
        <begin position="24"/>
        <end position="232"/>
    </location>
</feature>
<comment type="subcellular location">
    <subcellularLocation>
        <location evidence="1">Membrane</location>
        <topology evidence="1">Single-pass membrane protein</topology>
    </subcellularLocation>
</comment>
<evidence type="ECO:0000256" key="6">
    <source>
        <dbReference type="ARBA" id="ARBA00023136"/>
    </source>
</evidence>
<evidence type="ECO:0000256" key="7">
    <source>
        <dbReference type="SAM" id="Phobius"/>
    </source>
</evidence>
<proteinExistence type="inferred from homology"/>
<dbReference type="Pfam" id="PF09430">
    <property type="entry name" value="EMC7_beta-sandw"/>
    <property type="match status" value="1"/>
</dbReference>
<dbReference type="GeneID" id="107269927"/>
<dbReference type="AlphaFoldDB" id="A0AAJ7C2G6"/>
<keyword evidence="10" id="KW-1185">Reference proteome</keyword>
<protein>
    <submittedName>
        <fullName evidence="11">ER membrane protein complex subunit 7</fullName>
    </submittedName>
</protein>
<dbReference type="GO" id="GO:0030246">
    <property type="term" value="F:carbohydrate binding"/>
    <property type="evidence" value="ECO:0007669"/>
    <property type="project" value="InterPro"/>
</dbReference>
<dbReference type="PROSITE" id="PS51257">
    <property type="entry name" value="PROKAR_LIPOPROTEIN"/>
    <property type="match status" value="1"/>
</dbReference>
<evidence type="ECO:0000256" key="5">
    <source>
        <dbReference type="ARBA" id="ARBA00022989"/>
    </source>
</evidence>
<dbReference type="SUPFAM" id="SSF49452">
    <property type="entry name" value="Starch-binding domain-like"/>
    <property type="match status" value="1"/>
</dbReference>
<dbReference type="InterPro" id="IPR039163">
    <property type="entry name" value="EMC7"/>
</dbReference>
<sequence length="232" mass="26655">MTCIRELIYSLVFLLSCLIFVSADVSTANRMTIDNDEDSSSDLYVIEGKVFPWENAASSGWQLMTHVMVNGGEHYGFLREDGTFVISNVPSGSYVVEVVNPNYAYEPVRVEINSKGKFRARKVNLVQTSQVIQVPYPLKMRPFTPFRYFQLREQWRVTDFLFNPMVLMMILPLILIMILPKIMNDPETRKDMEQLNNLTIYNMPEMSEVITSFFAGGEKPKTKAVKAAKKRQ</sequence>
<dbReference type="RefSeq" id="XP_015599865.1">
    <property type="nucleotide sequence ID" value="XM_015744379.1"/>
</dbReference>
<keyword evidence="4 8" id="KW-0732">Signal</keyword>
<evidence type="ECO:0000256" key="4">
    <source>
        <dbReference type="ARBA" id="ARBA00022729"/>
    </source>
</evidence>
<evidence type="ECO:0000313" key="10">
    <source>
        <dbReference type="Proteomes" id="UP000694920"/>
    </source>
</evidence>
<evidence type="ECO:0000256" key="2">
    <source>
        <dbReference type="ARBA" id="ARBA00008880"/>
    </source>
</evidence>
<organism evidence="10 11">
    <name type="scientific">Cephus cinctus</name>
    <name type="common">Wheat stem sawfly</name>
    <dbReference type="NCBI Taxonomy" id="211228"/>
    <lineage>
        <taxon>Eukaryota</taxon>
        <taxon>Metazoa</taxon>
        <taxon>Ecdysozoa</taxon>
        <taxon>Arthropoda</taxon>
        <taxon>Hexapoda</taxon>
        <taxon>Insecta</taxon>
        <taxon>Pterygota</taxon>
        <taxon>Neoptera</taxon>
        <taxon>Endopterygota</taxon>
        <taxon>Hymenoptera</taxon>
        <taxon>Cephoidea</taxon>
        <taxon>Cephidae</taxon>
        <taxon>Cephus</taxon>
    </lineage>
</organism>
<evidence type="ECO:0000313" key="11">
    <source>
        <dbReference type="RefSeq" id="XP_015599865.1"/>
    </source>
</evidence>
<dbReference type="InterPro" id="IPR019008">
    <property type="entry name" value="Beta_sandwich_EMC7"/>
</dbReference>
<keyword evidence="6 7" id="KW-0472">Membrane</keyword>
<evidence type="ECO:0000256" key="1">
    <source>
        <dbReference type="ARBA" id="ARBA00004167"/>
    </source>
</evidence>
<evidence type="ECO:0000256" key="3">
    <source>
        <dbReference type="ARBA" id="ARBA00022692"/>
    </source>
</evidence>